<dbReference type="RefSeq" id="XP_016248053.1">
    <property type="nucleotide sequence ID" value="XM_016394634.1"/>
</dbReference>
<accession>A0A0D2ARU7</accession>
<dbReference type="PANTHER" id="PTHR10826:SF1">
    <property type="entry name" value="COMPLEMENT COMPONENT 1 Q SUBCOMPONENT-BINDING PROTEIN, MITOCHONDRIAL"/>
    <property type="match status" value="1"/>
</dbReference>
<evidence type="ECO:0008006" key="4">
    <source>
        <dbReference type="Google" id="ProtNLM"/>
    </source>
</evidence>
<dbReference type="GO" id="GO:0005759">
    <property type="term" value="C:mitochondrial matrix"/>
    <property type="evidence" value="ECO:0007669"/>
    <property type="project" value="InterPro"/>
</dbReference>
<dbReference type="Proteomes" id="UP000054466">
    <property type="component" value="Unassembled WGS sequence"/>
</dbReference>
<dbReference type="GeneID" id="27346732"/>
<keyword evidence="3" id="KW-1185">Reference proteome</keyword>
<dbReference type="EMBL" id="KN847043">
    <property type="protein sequence ID" value="KIW27837.1"/>
    <property type="molecule type" value="Genomic_DNA"/>
</dbReference>
<dbReference type="Gene3D" id="3.10.280.10">
    <property type="entry name" value="Mitochondrial glycoprotein"/>
    <property type="match status" value="1"/>
</dbReference>
<dbReference type="PANTHER" id="PTHR10826">
    <property type="entry name" value="COMPLEMENT COMPONENT 1"/>
    <property type="match status" value="1"/>
</dbReference>
<dbReference type="VEuPathDB" id="FungiDB:PV07_07538"/>
<dbReference type="AlphaFoldDB" id="A0A0D2ARU7"/>
<evidence type="ECO:0000313" key="3">
    <source>
        <dbReference type="Proteomes" id="UP000054466"/>
    </source>
</evidence>
<dbReference type="SUPFAM" id="SSF54529">
    <property type="entry name" value="Mitochondrial glycoprotein MAM33-like"/>
    <property type="match status" value="1"/>
</dbReference>
<name>A0A0D2ARU7_9EURO</name>
<feature type="region of interest" description="Disordered" evidence="1">
    <location>
        <begin position="149"/>
        <end position="173"/>
    </location>
</feature>
<dbReference type="InterPro" id="IPR036561">
    <property type="entry name" value="MAM33_sf"/>
</dbReference>
<dbReference type="OrthoDB" id="278212at2759"/>
<sequence length="313" mass="35257">MLSFRMLGRALPKTVLRQPAVRSVSSITRFATRRPQWQAVMKPSYPAFSTSFFRREPAGQSDEALVAKLNNERMLELQSQSDDRLAAINEFLENSPFKVQDKPGSHEIVLTRDFGNEKIKIQLSVSDLSEYPAEDEFDALDEDGALTDEPDFEARKRGINQPGPRGGKVDVMPEDSIAPADRAEGGEEVDDVANVTPAYPAHMTITITKPGNKAIEIRAVAQDGTIEIENVCFFPKDSLLEAQNTKDASEARSLYAGPPVEDLDPELQQMLHQYLEERGIDEELASFLPEYLDYKEQKEYVKWLEDLETFVKE</sequence>
<dbReference type="GO" id="GO:0042256">
    <property type="term" value="P:cytosolic ribosome assembly"/>
    <property type="evidence" value="ECO:0007669"/>
    <property type="project" value="TreeGrafter"/>
</dbReference>
<protein>
    <recommendedName>
        <fullName evidence="4">Mitochondrial glycoprotein</fullName>
    </recommendedName>
</protein>
<gene>
    <name evidence="2" type="ORF">PV07_07538</name>
</gene>
<dbReference type="STRING" id="569365.A0A0D2ARU7"/>
<evidence type="ECO:0000313" key="2">
    <source>
        <dbReference type="EMBL" id="KIW27837.1"/>
    </source>
</evidence>
<reference evidence="2 3" key="1">
    <citation type="submission" date="2015-01" db="EMBL/GenBank/DDBJ databases">
        <title>The Genome Sequence of Cladophialophora immunda CBS83496.</title>
        <authorList>
            <consortium name="The Broad Institute Genomics Platform"/>
            <person name="Cuomo C."/>
            <person name="de Hoog S."/>
            <person name="Gorbushina A."/>
            <person name="Stielow B."/>
            <person name="Teixiera M."/>
            <person name="Abouelleil A."/>
            <person name="Chapman S.B."/>
            <person name="Priest M."/>
            <person name="Young S.K."/>
            <person name="Wortman J."/>
            <person name="Nusbaum C."/>
            <person name="Birren B."/>
        </authorList>
    </citation>
    <scope>NUCLEOTIDE SEQUENCE [LARGE SCALE GENOMIC DNA]</scope>
    <source>
        <strain evidence="2 3">CBS 83496</strain>
    </source>
</reference>
<dbReference type="InterPro" id="IPR003428">
    <property type="entry name" value="MAM33"/>
</dbReference>
<evidence type="ECO:0000256" key="1">
    <source>
        <dbReference type="SAM" id="MobiDB-lite"/>
    </source>
</evidence>
<dbReference type="HOGENOM" id="CLU_072692_0_0_1"/>
<proteinExistence type="predicted"/>
<dbReference type="Pfam" id="PF02330">
    <property type="entry name" value="MAM33"/>
    <property type="match status" value="1"/>
</dbReference>
<organism evidence="2 3">
    <name type="scientific">Cladophialophora immunda</name>
    <dbReference type="NCBI Taxonomy" id="569365"/>
    <lineage>
        <taxon>Eukaryota</taxon>
        <taxon>Fungi</taxon>
        <taxon>Dikarya</taxon>
        <taxon>Ascomycota</taxon>
        <taxon>Pezizomycotina</taxon>
        <taxon>Eurotiomycetes</taxon>
        <taxon>Chaetothyriomycetidae</taxon>
        <taxon>Chaetothyriales</taxon>
        <taxon>Herpotrichiellaceae</taxon>
        <taxon>Cladophialophora</taxon>
    </lineage>
</organism>